<dbReference type="Gene3D" id="3.40.50.300">
    <property type="entry name" value="P-loop containing nucleotide triphosphate hydrolases"/>
    <property type="match status" value="1"/>
</dbReference>
<comment type="caution">
    <text evidence="13">The sequence shown here is derived from an EMBL/GenBank/DDBJ whole genome shotgun (WGS) entry which is preliminary data.</text>
</comment>
<name>A0A1U7P491_9DEIO</name>
<dbReference type="GO" id="GO:0006227">
    <property type="term" value="P:dUDP biosynthetic process"/>
    <property type="evidence" value="ECO:0007669"/>
    <property type="project" value="TreeGrafter"/>
</dbReference>
<evidence type="ECO:0000256" key="4">
    <source>
        <dbReference type="ARBA" id="ARBA00022679"/>
    </source>
</evidence>
<dbReference type="CDD" id="cd01672">
    <property type="entry name" value="TMPK"/>
    <property type="match status" value="1"/>
</dbReference>
<dbReference type="Proteomes" id="UP000186607">
    <property type="component" value="Unassembled WGS sequence"/>
</dbReference>
<evidence type="ECO:0000256" key="10">
    <source>
        <dbReference type="ARBA" id="ARBA00057735"/>
    </source>
</evidence>
<evidence type="ECO:0000256" key="7">
    <source>
        <dbReference type="ARBA" id="ARBA00022777"/>
    </source>
</evidence>
<dbReference type="STRING" id="249408.BOO71_0001129"/>
<evidence type="ECO:0000256" key="1">
    <source>
        <dbReference type="ARBA" id="ARBA00009776"/>
    </source>
</evidence>
<dbReference type="eggNOG" id="COG0125">
    <property type="taxonomic scope" value="Bacteria"/>
</dbReference>
<dbReference type="EMBL" id="MSTI01000015">
    <property type="protein sequence ID" value="OLV19982.1"/>
    <property type="molecule type" value="Genomic_DNA"/>
</dbReference>
<dbReference type="GO" id="GO:0005524">
    <property type="term" value="F:ATP binding"/>
    <property type="evidence" value="ECO:0007669"/>
    <property type="project" value="UniProtKB-UniRule"/>
</dbReference>
<keyword evidence="8 11" id="KW-0067">ATP-binding</keyword>
<keyword evidence="7 11" id="KW-0418">Kinase</keyword>
<evidence type="ECO:0000313" key="13">
    <source>
        <dbReference type="EMBL" id="OLV19982.1"/>
    </source>
</evidence>
<reference evidence="13 14" key="1">
    <citation type="submission" date="2017-01" db="EMBL/GenBank/DDBJ databases">
        <title>Genome Analysis of Deinococcus marmoris KOPRI26562.</title>
        <authorList>
            <person name="Kim J.H."/>
            <person name="Oh H.-M."/>
        </authorList>
    </citation>
    <scope>NUCLEOTIDE SEQUENCE [LARGE SCALE GENOMIC DNA]</scope>
    <source>
        <strain evidence="13 14">KOPRI26562</strain>
    </source>
</reference>
<dbReference type="FunFam" id="3.40.50.300:FF:000225">
    <property type="entry name" value="Thymidylate kinase"/>
    <property type="match status" value="1"/>
</dbReference>
<dbReference type="PANTHER" id="PTHR10344">
    <property type="entry name" value="THYMIDYLATE KINASE"/>
    <property type="match status" value="1"/>
</dbReference>
<feature type="binding site" evidence="11">
    <location>
        <begin position="14"/>
        <end position="21"/>
    </location>
    <ligand>
        <name>ATP</name>
        <dbReference type="ChEBI" id="CHEBI:30616"/>
    </ligand>
</feature>
<dbReference type="InterPro" id="IPR018094">
    <property type="entry name" value="Thymidylate_kinase"/>
</dbReference>
<gene>
    <name evidence="11" type="primary">tmk</name>
    <name evidence="13" type="ORF">BOO71_0001129</name>
</gene>
<dbReference type="InterPro" id="IPR018095">
    <property type="entry name" value="Thymidylate_kin_CS"/>
</dbReference>
<evidence type="ECO:0000256" key="11">
    <source>
        <dbReference type="HAMAP-Rule" id="MF_00165"/>
    </source>
</evidence>
<comment type="function">
    <text evidence="10 11">Phosphorylation of dTMP to form dTDP in both de novo and salvage pathways of dTTP synthesis.</text>
</comment>
<dbReference type="EC" id="2.7.4.9" evidence="2 11"/>
<dbReference type="PANTHER" id="PTHR10344:SF4">
    <property type="entry name" value="UMP-CMP KINASE 2, MITOCHONDRIAL"/>
    <property type="match status" value="1"/>
</dbReference>
<evidence type="ECO:0000256" key="6">
    <source>
        <dbReference type="ARBA" id="ARBA00022741"/>
    </source>
</evidence>
<dbReference type="OrthoDB" id="9774907at2"/>
<dbReference type="InterPro" id="IPR039430">
    <property type="entry name" value="Thymidylate_kin-like_dom"/>
</dbReference>
<evidence type="ECO:0000256" key="3">
    <source>
        <dbReference type="ARBA" id="ARBA00017144"/>
    </source>
</evidence>
<dbReference type="GO" id="GO:0006235">
    <property type="term" value="P:dTTP biosynthetic process"/>
    <property type="evidence" value="ECO:0007669"/>
    <property type="project" value="UniProtKB-UniRule"/>
</dbReference>
<evidence type="ECO:0000256" key="8">
    <source>
        <dbReference type="ARBA" id="ARBA00022840"/>
    </source>
</evidence>
<dbReference type="AlphaFoldDB" id="A0A1U7P491"/>
<keyword evidence="5 11" id="KW-0545">Nucleotide biosynthesis</keyword>
<feature type="domain" description="Thymidylate kinase-like" evidence="12">
    <location>
        <begin position="12"/>
        <end position="200"/>
    </location>
</feature>
<evidence type="ECO:0000256" key="2">
    <source>
        <dbReference type="ARBA" id="ARBA00012980"/>
    </source>
</evidence>
<keyword evidence="4 11" id="KW-0808">Transferase</keyword>
<protein>
    <recommendedName>
        <fullName evidence="3 11">Thymidylate kinase</fullName>
        <ecNumber evidence="2 11">2.7.4.9</ecNumber>
    </recommendedName>
    <alternativeName>
        <fullName evidence="11">dTMP kinase</fullName>
    </alternativeName>
</protein>
<dbReference type="InterPro" id="IPR027417">
    <property type="entry name" value="P-loop_NTPase"/>
</dbReference>
<evidence type="ECO:0000256" key="9">
    <source>
        <dbReference type="ARBA" id="ARBA00048743"/>
    </source>
</evidence>
<accession>A0A1U7P491</accession>
<dbReference type="Pfam" id="PF02223">
    <property type="entry name" value="Thymidylate_kin"/>
    <property type="match status" value="1"/>
</dbReference>
<evidence type="ECO:0000256" key="5">
    <source>
        <dbReference type="ARBA" id="ARBA00022727"/>
    </source>
</evidence>
<dbReference type="GO" id="GO:0004798">
    <property type="term" value="F:dTMP kinase activity"/>
    <property type="evidence" value="ECO:0007669"/>
    <property type="project" value="UniProtKB-UniRule"/>
</dbReference>
<dbReference type="GO" id="GO:0006233">
    <property type="term" value="P:dTDP biosynthetic process"/>
    <property type="evidence" value="ECO:0007669"/>
    <property type="project" value="InterPro"/>
</dbReference>
<dbReference type="HAMAP" id="MF_00165">
    <property type="entry name" value="Thymidylate_kinase"/>
    <property type="match status" value="1"/>
</dbReference>
<organism evidence="13 14">
    <name type="scientific">Deinococcus marmoris</name>
    <dbReference type="NCBI Taxonomy" id="249408"/>
    <lineage>
        <taxon>Bacteria</taxon>
        <taxon>Thermotogati</taxon>
        <taxon>Deinococcota</taxon>
        <taxon>Deinococci</taxon>
        <taxon>Deinococcales</taxon>
        <taxon>Deinococcaceae</taxon>
        <taxon>Deinococcus</taxon>
    </lineage>
</organism>
<evidence type="ECO:0000259" key="12">
    <source>
        <dbReference type="Pfam" id="PF02223"/>
    </source>
</evidence>
<dbReference type="NCBIfam" id="TIGR00041">
    <property type="entry name" value="DTMP_kinase"/>
    <property type="match status" value="1"/>
</dbReference>
<evidence type="ECO:0000313" key="14">
    <source>
        <dbReference type="Proteomes" id="UP000186607"/>
    </source>
</evidence>
<dbReference type="PROSITE" id="PS01331">
    <property type="entry name" value="THYMIDYLATE_KINASE"/>
    <property type="match status" value="1"/>
</dbReference>
<proteinExistence type="inferred from homology"/>
<dbReference type="GO" id="GO:0005829">
    <property type="term" value="C:cytosol"/>
    <property type="evidence" value="ECO:0007669"/>
    <property type="project" value="TreeGrafter"/>
</dbReference>
<comment type="similarity">
    <text evidence="1 11">Belongs to the thymidylate kinase family.</text>
</comment>
<dbReference type="RefSeq" id="WP_075830301.1">
    <property type="nucleotide sequence ID" value="NZ_MSTI01000015.1"/>
</dbReference>
<sequence>MSQPDRGLFISFEGPEGAGKSTQIAHLLRHLESESVPHTVTREPGGTPLGTRVREVLLDPELTIDPLPEFLLYSASRAQLVTNVIRPALGRGEVVVCDRYADSSLAYQGFGRGLNAGLLRGITAAATGGLWPDLTVLLDLDPVIGLERAARRGQPDRLEQADLTFHQRLRQGFLKLAEAEAERFLVLDATLDEADLEKTIWEAVQSRLPASEI</sequence>
<dbReference type="SUPFAM" id="SSF52540">
    <property type="entry name" value="P-loop containing nucleoside triphosphate hydrolases"/>
    <property type="match status" value="1"/>
</dbReference>
<keyword evidence="6 11" id="KW-0547">Nucleotide-binding</keyword>
<keyword evidence="14" id="KW-1185">Reference proteome</keyword>
<comment type="catalytic activity">
    <reaction evidence="9 11">
        <text>dTMP + ATP = dTDP + ADP</text>
        <dbReference type="Rhea" id="RHEA:13517"/>
        <dbReference type="ChEBI" id="CHEBI:30616"/>
        <dbReference type="ChEBI" id="CHEBI:58369"/>
        <dbReference type="ChEBI" id="CHEBI:63528"/>
        <dbReference type="ChEBI" id="CHEBI:456216"/>
        <dbReference type="EC" id="2.7.4.9"/>
    </reaction>
</comment>